<dbReference type="KEGG" id="jre:118348609"/>
<dbReference type="RefSeq" id="XP_035546548.1">
    <property type="nucleotide sequence ID" value="XM_035690655.1"/>
</dbReference>
<dbReference type="PROSITE" id="PS50878">
    <property type="entry name" value="RT_POL"/>
    <property type="match status" value="1"/>
</dbReference>
<reference evidence="15" key="1">
    <citation type="submission" date="2025-08" db="UniProtKB">
        <authorList>
            <consortium name="RefSeq"/>
        </authorList>
    </citation>
    <scope>IDENTIFICATION</scope>
    <source>
        <tissue evidence="15">Leaves</tissue>
    </source>
</reference>
<dbReference type="GeneID" id="118348609"/>
<evidence type="ECO:0000256" key="10">
    <source>
        <dbReference type="SAM" id="Coils"/>
    </source>
</evidence>
<dbReference type="Pfam" id="PF00098">
    <property type="entry name" value="zf-CCHC"/>
    <property type="match status" value="1"/>
</dbReference>
<evidence type="ECO:0000313" key="15">
    <source>
        <dbReference type="RefSeq" id="XP_035546548.1"/>
    </source>
</evidence>
<dbReference type="InParanoid" id="A0A6P9ERR9"/>
<dbReference type="Pfam" id="PF03732">
    <property type="entry name" value="Retrotrans_gag"/>
    <property type="match status" value="1"/>
</dbReference>
<dbReference type="Proteomes" id="UP000235220">
    <property type="component" value="Chromosome 1"/>
</dbReference>
<sequence length="1183" mass="135199">MLVFKDGIGKGSETSSCIGVVEEVSVVEETVRVLSEEEWQVGESRAQGRQVGNVDGGVKVDGEGVSKEWIIGAVESGDSKKLRSGRLVTSSSSTLTMDPSQFDALTRQLAQLANNQQHVQTQLAAIQTEMAATLFQNRRHRRRRGDRQHVKHDRGGRDYDREQERDHYRQGTQSPTRHEERLFRNIKLEAPTFDGCLDPRVFTQWIRDMDRFFTWYRVSKDRRVQFASLKLTGTTQLFWESAEDLLERRHAPPVGSWEEMKRRLQEKYLPQSYRGNLLDQWNALTQGNQPVTEYVTQFDEFRMRCHIVEDEAMTLSRFRQGLKDDLRRELVLRGVATLDHAYSLVRDYESVMRTPYGRHDDNRPSITPTPTLSPKSLLGPPPSNVSPSWENKGKGPEIPRTSSRLQCFKCKGFGHISSNCPSRTLVIEELEGIVDELLEDQVYEPNLEEFGDLGDDEGTFLGCIRTFPVDLSSVPHAPDTPRLSVVRCTLTQPKGADDWRRHAIFHTYIKINDKGCKIIVDSGSCINAVSVATVSRLGLQPVPHPQPYSVSWVDTSSIAVKERCLVPIQFLEYKDRIWCDVIPMDVGHVILGRPWLFDLDVTIHGRSNSCSFVFNGKKIHLNPLPPKPVGSQQTKKIVEQKGLNIINSTEFESALVSAPVVFAVVVMEVPVASPVVVPDEAQSFFQEFPDVFPEDLPDYLPPLRDIQHAIDLVPGASLPNLPHYRMNPTEHAELQRQVGELLHKGFIRESLSPCAVPALLTPKKDGSWRMCIDSRAINRIIMKYRFPISRLNDMLDMMVGATIFSKIDLKSGYHQIRIRQGDEWKTAFKTKDGLYEWLVMPFGLTNAPSTFMRVMTQALRPFMGKFLVYFDDILVYSRTKEQHLDHLTQVCSTLRETNLYANVKKCSFFTDRVVFLGFIVSSTGVSADPTKIQAIVGWPEPKTIHDVRSFHGLATFYHRFIKGFSTIMTPITECMKRGEFQWTSEAAKAFKLVKKRMTEAPVMRLPDFSKVFEVECDASGVGIGGVLSQERHPVAYFSEKLNDAKQRYSTYDKELYAVVQALRYWRHYLLPQEFVLYSDHEALRYLNSQKRLNSWHGRWVEYLQAYSFALKHRKGVENQAADALSHRISLLSIMNVKIIGFERLKEEYESCLDFRDTFFALQSGQSDTTDGFRLEDGYLFKNQ</sequence>
<evidence type="ECO:0000256" key="7">
    <source>
        <dbReference type="ARBA" id="ARBA00022801"/>
    </source>
</evidence>
<dbReference type="AlphaFoldDB" id="A0A6P9ERR9"/>
<evidence type="ECO:0000256" key="9">
    <source>
        <dbReference type="PROSITE-ProRule" id="PRU00047"/>
    </source>
</evidence>
<protein>
    <recommendedName>
        <fullName evidence="1">RNA-directed DNA polymerase</fullName>
        <ecNumber evidence="1">2.7.7.49</ecNumber>
    </recommendedName>
</protein>
<dbReference type="GO" id="GO:0003676">
    <property type="term" value="F:nucleic acid binding"/>
    <property type="evidence" value="ECO:0007669"/>
    <property type="project" value="InterPro"/>
</dbReference>
<evidence type="ECO:0000256" key="11">
    <source>
        <dbReference type="SAM" id="MobiDB-lite"/>
    </source>
</evidence>
<dbReference type="SUPFAM" id="SSF50630">
    <property type="entry name" value="Acid proteases"/>
    <property type="match status" value="1"/>
</dbReference>
<dbReference type="InterPro" id="IPR043502">
    <property type="entry name" value="DNA/RNA_pol_sf"/>
</dbReference>
<dbReference type="SMART" id="SM00343">
    <property type="entry name" value="ZnF_C2HC"/>
    <property type="match status" value="1"/>
</dbReference>
<feature type="compositionally biased region" description="Basic residues" evidence="11">
    <location>
        <begin position="137"/>
        <end position="152"/>
    </location>
</feature>
<feature type="domain" description="Reverse transcriptase" evidence="13">
    <location>
        <begin position="742"/>
        <end position="920"/>
    </location>
</feature>
<dbReference type="InterPro" id="IPR001878">
    <property type="entry name" value="Znf_CCHC"/>
</dbReference>
<dbReference type="GO" id="GO:0004519">
    <property type="term" value="F:endonuclease activity"/>
    <property type="evidence" value="ECO:0007669"/>
    <property type="project" value="UniProtKB-KW"/>
</dbReference>
<evidence type="ECO:0000256" key="6">
    <source>
        <dbReference type="ARBA" id="ARBA00022759"/>
    </source>
</evidence>
<evidence type="ECO:0000256" key="2">
    <source>
        <dbReference type="ARBA" id="ARBA00022670"/>
    </source>
</evidence>
<name>A0A6P9ERR9_JUGRE</name>
<dbReference type="FunFam" id="3.30.70.270:FF:000026">
    <property type="entry name" value="Transposon Ty3-G Gag-Pol polyprotein"/>
    <property type="match status" value="1"/>
</dbReference>
<dbReference type="Pfam" id="PF17917">
    <property type="entry name" value="RT_RNaseH"/>
    <property type="match status" value="1"/>
</dbReference>
<keyword evidence="9" id="KW-0863">Zinc-finger</keyword>
<keyword evidence="9" id="KW-0479">Metal-binding</keyword>
<dbReference type="Gene3D" id="2.40.70.10">
    <property type="entry name" value="Acid Proteases"/>
    <property type="match status" value="1"/>
</dbReference>
<accession>A0A6P9ERR9</accession>
<dbReference type="GO" id="GO:0008233">
    <property type="term" value="F:peptidase activity"/>
    <property type="evidence" value="ECO:0007669"/>
    <property type="project" value="UniProtKB-KW"/>
</dbReference>
<dbReference type="InterPro" id="IPR005162">
    <property type="entry name" value="Retrotrans_gag_dom"/>
</dbReference>
<dbReference type="CDD" id="cd09274">
    <property type="entry name" value="RNase_HI_RT_Ty3"/>
    <property type="match status" value="1"/>
</dbReference>
<dbReference type="GO" id="GO:0006508">
    <property type="term" value="P:proteolysis"/>
    <property type="evidence" value="ECO:0007669"/>
    <property type="project" value="UniProtKB-KW"/>
</dbReference>
<dbReference type="PROSITE" id="PS50158">
    <property type="entry name" value="ZF_CCHC"/>
    <property type="match status" value="1"/>
</dbReference>
<evidence type="ECO:0000259" key="13">
    <source>
        <dbReference type="PROSITE" id="PS50878"/>
    </source>
</evidence>
<dbReference type="SUPFAM" id="SSF56672">
    <property type="entry name" value="DNA/RNA polymerases"/>
    <property type="match status" value="1"/>
</dbReference>
<dbReference type="Pfam" id="PF00078">
    <property type="entry name" value="RVT_1"/>
    <property type="match status" value="1"/>
</dbReference>
<feature type="domain" description="CCHC-type" evidence="12">
    <location>
        <begin position="407"/>
        <end position="422"/>
    </location>
</feature>
<keyword evidence="9" id="KW-0862">Zinc</keyword>
<proteinExistence type="predicted"/>
<dbReference type="PANTHER" id="PTHR35046:SF9">
    <property type="entry name" value="RNA-DIRECTED DNA POLYMERASE"/>
    <property type="match status" value="1"/>
</dbReference>
<dbReference type="InterPro" id="IPR036875">
    <property type="entry name" value="Znf_CCHC_sf"/>
</dbReference>
<keyword evidence="4" id="KW-0548">Nucleotidyltransferase</keyword>
<keyword evidence="2" id="KW-0645">Protease</keyword>
<evidence type="ECO:0000259" key="12">
    <source>
        <dbReference type="PROSITE" id="PS50158"/>
    </source>
</evidence>
<dbReference type="Gene3D" id="4.10.60.10">
    <property type="entry name" value="Zinc finger, CCHC-type"/>
    <property type="match status" value="1"/>
</dbReference>
<evidence type="ECO:0000256" key="4">
    <source>
        <dbReference type="ARBA" id="ARBA00022695"/>
    </source>
</evidence>
<evidence type="ECO:0000313" key="14">
    <source>
        <dbReference type="Proteomes" id="UP000235220"/>
    </source>
</evidence>
<dbReference type="Gene3D" id="3.10.10.10">
    <property type="entry name" value="HIV Type 1 Reverse Transcriptase, subunit A, domain 1"/>
    <property type="match status" value="1"/>
</dbReference>
<feature type="compositionally biased region" description="Low complexity" evidence="11">
    <location>
        <begin position="364"/>
        <end position="378"/>
    </location>
</feature>
<dbReference type="PANTHER" id="PTHR35046">
    <property type="entry name" value="ZINC KNUCKLE (CCHC-TYPE) FAMILY PROTEIN"/>
    <property type="match status" value="1"/>
</dbReference>
<keyword evidence="8" id="KW-0695">RNA-directed DNA polymerase</keyword>
<organism evidence="14 15">
    <name type="scientific">Juglans regia</name>
    <name type="common">English walnut</name>
    <dbReference type="NCBI Taxonomy" id="51240"/>
    <lineage>
        <taxon>Eukaryota</taxon>
        <taxon>Viridiplantae</taxon>
        <taxon>Streptophyta</taxon>
        <taxon>Embryophyta</taxon>
        <taxon>Tracheophyta</taxon>
        <taxon>Spermatophyta</taxon>
        <taxon>Magnoliopsida</taxon>
        <taxon>eudicotyledons</taxon>
        <taxon>Gunneridae</taxon>
        <taxon>Pentapetalae</taxon>
        <taxon>rosids</taxon>
        <taxon>fabids</taxon>
        <taxon>Fagales</taxon>
        <taxon>Juglandaceae</taxon>
        <taxon>Juglans</taxon>
    </lineage>
</organism>
<evidence type="ECO:0000256" key="3">
    <source>
        <dbReference type="ARBA" id="ARBA00022679"/>
    </source>
</evidence>
<keyword evidence="5" id="KW-0540">Nuclease</keyword>
<feature type="compositionally biased region" description="Basic and acidic residues" evidence="11">
    <location>
        <begin position="153"/>
        <end position="169"/>
    </location>
</feature>
<dbReference type="FunFam" id="3.10.10.10:FF:000007">
    <property type="entry name" value="Retrovirus-related Pol polyprotein from transposon 17.6-like Protein"/>
    <property type="match status" value="1"/>
</dbReference>
<feature type="region of interest" description="Disordered" evidence="11">
    <location>
        <begin position="354"/>
        <end position="398"/>
    </location>
</feature>
<dbReference type="CDD" id="cd00303">
    <property type="entry name" value="retropepsin_like"/>
    <property type="match status" value="1"/>
</dbReference>
<dbReference type="InterPro" id="IPR000477">
    <property type="entry name" value="RT_dom"/>
</dbReference>
<dbReference type="Gene3D" id="3.30.70.270">
    <property type="match status" value="2"/>
</dbReference>
<dbReference type="InterPro" id="IPR043128">
    <property type="entry name" value="Rev_trsase/Diguanyl_cyclase"/>
</dbReference>
<gene>
    <name evidence="15" type="primary">LOC118348609</name>
</gene>
<dbReference type="OrthoDB" id="407598at2759"/>
<keyword evidence="10" id="KW-0175">Coiled coil</keyword>
<evidence type="ECO:0000256" key="1">
    <source>
        <dbReference type="ARBA" id="ARBA00012493"/>
    </source>
</evidence>
<feature type="region of interest" description="Disordered" evidence="11">
    <location>
        <begin position="135"/>
        <end position="179"/>
    </location>
</feature>
<evidence type="ECO:0000256" key="5">
    <source>
        <dbReference type="ARBA" id="ARBA00022722"/>
    </source>
</evidence>
<dbReference type="CDD" id="cd01647">
    <property type="entry name" value="RT_LTR"/>
    <property type="match status" value="1"/>
</dbReference>
<dbReference type="InterPro" id="IPR041373">
    <property type="entry name" value="RT_RNaseH"/>
</dbReference>
<dbReference type="GO" id="GO:0003964">
    <property type="term" value="F:RNA-directed DNA polymerase activity"/>
    <property type="evidence" value="ECO:0007669"/>
    <property type="project" value="UniProtKB-KW"/>
</dbReference>
<dbReference type="EC" id="2.7.7.49" evidence="1"/>
<feature type="coiled-coil region" evidence="10">
    <location>
        <begin position="102"/>
        <end position="129"/>
    </location>
</feature>
<dbReference type="SUPFAM" id="SSF57756">
    <property type="entry name" value="Retrovirus zinc finger-like domains"/>
    <property type="match status" value="1"/>
</dbReference>
<keyword evidence="3" id="KW-0808">Transferase</keyword>
<keyword evidence="7" id="KW-0378">Hydrolase</keyword>
<evidence type="ECO:0000256" key="8">
    <source>
        <dbReference type="ARBA" id="ARBA00022918"/>
    </source>
</evidence>
<dbReference type="InterPro" id="IPR021109">
    <property type="entry name" value="Peptidase_aspartic_dom_sf"/>
</dbReference>
<dbReference type="GO" id="GO:0008270">
    <property type="term" value="F:zinc ion binding"/>
    <property type="evidence" value="ECO:0007669"/>
    <property type="project" value="UniProtKB-KW"/>
</dbReference>
<keyword evidence="14" id="KW-1185">Reference proteome</keyword>
<keyword evidence="6" id="KW-0255">Endonuclease</keyword>